<keyword evidence="2" id="KW-1185">Reference proteome</keyword>
<dbReference type="AlphaFoldDB" id="A0A1D3CR26"/>
<dbReference type="Proteomes" id="UP000095192">
    <property type="component" value="Unassembled WGS sequence"/>
</dbReference>
<proteinExistence type="predicted"/>
<evidence type="ECO:0000313" key="1">
    <source>
        <dbReference type="EMBL" id="OEH73649.1"/>
    </source>
</evidence>
<comment type="caution">
    <text evidence="1">The sequence shown here is derived from an EMBL/GenBank/DDBJ whole genome shotgun (WGS) entry which is preliminary data.</text>
</comment>
<reference evidence="1 2" key="1">
    <citation type="journal article" date="2016" name="BMC Genomics">
        <title>Comparative genomics reveals Cyclospora cayetanensis possesses coccidia-like metabolism and invasion components but unique surface antigens.</title>
        <authorList>
            <person name="Liu S."/>
            <person name="Wang L."/>
            <person name="Zheng H."/>
            <person name="Xu Z."/>
            <person name="Roellig D.M."/>
            <person name="Li N."/>
            <person name="Frace M.A."/>
            <person name="Tang K."/>
            <person name="Arrowood M.J."/>
            <person name="Moss D.M."/>
            <person name="Zhang L."/>
            <person name="Feng Y."/>
            <person name="Xiao L."/>
        </authorList>
    </citation>
    <scope>NUCLEOTIDE SEQUENCE [LARGE SCALE GENOMIC DNA]</scope>
    <source>
        <strain evidence="1 2">CHN_HEN01</strain>
    </source>
</reference>
<dbReference type="VEuPathDB" id="ToxoDB:cyc_01467"/>
<sequence>MRRLHSCTPAVPPPDCLYASYVIGLARLPSRSSDGSLIGPSELAAVLPRFPPVTAAAATEASYAAALLRT</sequence>
<name>A0A1D3CR26_9EIME</name>
<evidence type="ECO:0000313" key="2">
    <source>
        <dbReference type="Proteomes" id="UP000095192"/>
    </source>
</evidence>
<dbReference type="EMBL" id="JROU02002259">
    <property type="protein sequence ID" value="OEH73649.1"/>
    <property type="molecule type" value="Genomic_DNA"/>
</dbReference>
<organism evidence="1 2">
    <name type="scientific">Cyclospora cayetanensis</name>
    <dbReference type="NCBI Taxonomy" id="88456"/>
    <lineage>
        <taxon>Eukaryota</taxon>
        <taxon>Sar</taxon>
        <taxon>Alveolata</taxon>
        <taxon>Apicomplexa</taxon>
        <taxon>Conoidasida</taxon>
        <taxon>Coccidia</taxon>
        <taxon>Eucoccidiorida</taxon>
        <taxon>Eimeriorina</taxon>
        <taxon>Eimeriidae</taxon>
        <taxon>Cyclospora</taxon>
    </lineage>
</organism>
<protein>
    <submittedName>
        <fullName evidence="1">Uncharacterized protein</fullName>
    </submittedName>
</protein>
<accession>A0A1D3CR26</accession>
<gene>
    <name evidence="1" type="ORF">cyc_01467</name>
</gene>
<dbReference type="InParanoid" id="A0A1D3CR26"/>